<keyword evidence="7" id="KW-1185">Reference proteome</keyword>
<accession>A0A6M0CPT7</accession>
<feature type="DNA-binding region" description="H-T-H motif" evidence="4">
    <location>
        <begin position="29"/>
        <end position="48"/>
    </location>
</feature>
<proteinExistence type="predicted"/>
<feature type="domain" description="HTH tetR-type" evidence="5">
    <location>
        <begin position="6"/>
        <end position="66"/>
    </location>
</feature>
<keyword evidence="2 4" id="KW-0238">DNA-binding</keyword>
<dbReference type="InterPro" id="IPR009057">
    <property type="entry name" value="Homeodomain-like_sf"/>
</dbReference>
<name>A0A6M0CPT7_9FLAO</name>
<dbReference type="Gene3D" id="1.10.357.10">
    <property type="entry name" value="Tetracycline Repressor, domain 2"/>
    <property type="match status" value="1"/>
</dbReference>
<protein>
    <submittedName>
        <fullName evidence="6">TetR family transcriptional regulator</fullName>
    </submittedName>
</protein>
<dbReference type="PANTHER" id="PTHR47506:SF10">
    <property type="entry name" value="TRANSCRIPTIONAL REGULATORY PROTEIN"/>
    <property type="match status" value="1"/>
</dbReference>
<dbReference type="Pfam" id="PF00440">
    <property type="entry name" value="TetR_N"/>
    <property type="match status" value="1"/>
</dbReference>
<dbReference type="PROSITE" id="PS50977">
    <property type="entry name" value="HTH_TETR_2"/>
    <property type="match status" value="1"/>
</dbReference>
<dbReference type="PRINTS" id="PR00455">
    <property type="entry name" value="HTHTETR"/>
</dbReference>
<keyword evidence="1" id="KW-0805">Transcription regulation</keyword>
<comment type="caution">
    <text evidence="6">The sequence shown here is derived from an EMBL/GenBank/DDBJ whole genome shotgun (WGS) entry which is preliminary data.</text>
</comment>
<dbReference type="RefSeq" id="WP_164032726.1">
    <property type="nucleotide sequence ID" value="NZ_JAABOQ010000005.1"/>
</dbReference>
<dbReference type="SUPFAM" id="SSF46689">
    <property type="entry name" value="Homeodomain-like"/>
    <property type="match status" value="1"/>
</dbReference>
<evidence type="ECO:0000256" key="4">
    <source>
        <dbReference type="PROSITE-ProRule" id="PRU00335"/>
    </source>
</evidence>
<reference evidence="6 7" key="1">
    <citation type="submission" date="2020-01" db="EMBL/GenBank/DDBJ databases">
        <title>Spongiivirga citrea KCTC 32990T.</title>
        <authorList>
            <person name="Wang G."/>
        </authorList>
    </citation>
    <scope>NUCLEOTIDE SEQUENCE [LARGE SCALE GENOMIC DNA]</scope>
    <source>
        <strain evidence="6 7">KCTC 32990</strain>
    </source>
</reference>
<keyword evidence="3" id="KW-0804">Transcription</keyword>
<organism evidence="6 7">
    <name type="scientific">Spongiivirga citrea</name>
    <dbReference type="NCBI Taxonomy" id="1481457"/>
    <lineage>
        <taxon>Bacteria</taxon>
        <taxon>Pseudomonadati</taxon>
        <taxon>Bacteroidota</taxon>
        <taxon>Flavobacteriia</taxon>
        <taxon>Flavobacteriales</taxon>
        <taxon>Flavobacteriaceae</taxon>
        <taxon>Spongiivirga</taxon>
    </lineage>
</organism>
<sequence>MANTIQYNKEEVLSKATAVFHKKGYNGTGMQDLVDATGLNRSSIYNSFGSKMDLYLATLDVYKNTHDDLHKACTAKAKNGYTAIQNVFKLFVTTIIKDLDNKGCMIVNCKSELGSSSYKEVINWLIRSDEKGIAFFESLIKKGQEDGSINKLQSTKKYALYITTCLQGLRMTGIMNKNRKDLEALASTFIQALK</sequence>
<dbReference type="PANTHER" id="PTHR47506">
    <property type="entry name" value="TRANSCRIPTIONAL REGULATORY PROTEIN"/>
    <property type="match status" value="1"/>
</dbReference>
<evidence type="ECO:0000313" key="6">
    <source>
        <dbReference type="EMBL" id="NER18044.1"/>
    </source>
</evidence>
<dbReference type="Gene3D" id="1.10.10.60">
    <property type="entry name" value="Homeodomain-like"/>
    <property type="match status" value="1"/>
</dbReference>
<dbReference type="InterPro" id="IPR036271">
    <property type="entry name" value="Tet_transcr_reg_TetR-rel_C_sf"/>
</dbReference>
<dbReference type="InterPro" id="IPR001647">
    <property type="entry name" value="HTH_TetR"/>
</dbReference>
<evidence type="ECO:0000256" key="2">
    <source>
        <dbReference type="ARBA" id="ARBA00023125"/>
    </source>
</evidence>
<evidence type="ECO:0000259" key="5">
    <source>
        <dbReference type="PROSITE" id="PS50977"/>
    </source>
</evidence>
<evidence type="ECO:0000256" key="3">
    <source>
        <dbReference type="ARBA" id="ARBA00023163"/>
    </source>
</evidence>
<dbReference type="SUPFAM" id="SSF48498">
    <property type="entry name" value="Tetracyclin repressor-like, C-terminal domain"/>
    <property type="match status" value="1"/>
</dbReference>
<evidence type="ECO:0000256" key="1">
    <source>
        <dbReference type="ARBA" id="ARBA00023015"/>
    </source>
</evidence>
<evidence type="ECO:0000313" key="7">
    <source>
        <dbReference type="Proteomes" id="UP000474296"/>
    </source>
</evidence>
<dbReference type="GO" id="GO:0003677">
    <property type="term" value="F:DNA binding"/>
    <property type="evidence" value="ECO:0007669"/>
    <property type="project" value="UniProtKB-UniRule"/>
</dbReference>
<dbReference type="EMBL" id="JAABOQ010000005">
    <property type="protein sequence ID" value="NER18044.1"/>
    <property type="molecule type" value="Genomic_DNA"/>
</dbReference>
<dbReference type="Proteomes" id="UP000474296">
    <property type="component" value="Unassembled WGS sequence"/>
</dbReference>
<gene>
    <name evidence="6" type="ORF">GWK10_12530</name>
</gene>
<dbReference type="AlphaFoldDB" id="A0A6M0CPT7"/>